<reference evidence="1 2" key="1">
    <citation type="submission" date="2018-06" db="EMBL/GenBank/DDBJ databases">
        <authorList>
            <consortium name="Pathogen Informatics"/>
            <person name="Doyle S."/>
        </authorList>
    </citation>
    <scope>NUCLEOTIDE SEQUENCE [LARGE SCALE GENOMIC DNA]</scope>
    <source>
        <strain evidence="1 2">NCTC11179</strain>
    </source>
</reference>
<gene>
    <name evidence="1" type="ORF">NCTC11179_01355</name>
</gene>
<dbReference type="AlphaFoldDB" id="A0A378RN98"/>
<evidence type="ECO:0000313" key="1">
    <source>
        <dbReference type="EMBL" id="STZ27819.1"/>
    </source>
</evidence>
<accession>A0A378RN98</accession>
<dbReference type="RefSeq" id="WP_115090686.1">
    <property type="nucleotide sequence ID" value="NZ_CP068107.1"/>
</dbReference>
<dbReference type="EMBL" id="UGQL01000001">
    <property type="protein sequence ID" value="STZ27819.1"/>
    <property type="molecule type" value="Genomic_DNA"/>
</dbReference>
<proteinExistence type="predicted"/>
<evidence type="ECO:0000313" key="2">
    <source>
        <dbReference type="Proteomes" id="UP000255024"/>
    </source>
</evidence>
<name>A0A378RN98_MYROD</name>
<keyword evidence="2" id="KW-1185">Reference proteome</keyword>
<organism evidence="1 2">
    <name type="scientific">Myroides odoratus</name>
    <name type="common">Flavobacterium odoratum</name>
    <dbReference type="NCBI Taxonomy" id="256"/>
    <lineage>
        <taxon>Bacteria</taxon>
        <taxon>Pseudomonadati</taxon>
        <taxon>Bacteroidota</taxon>
        <taxon>Flavobacteriia</taxon>
        <taxon>Flavobacteriales</taxon>
        <taxon>Flavobacteriaceae</taxon>
        <taxon>Myroides</taxon>
    </lineage>
</organism>
<protein>
    <submittedName>
        <fullName evidence="1">Uncharacterized protein</fullName>
    </submittedName>
</protein>
<dbReference type="Proteomes" id="UP000255024">
    <property type="component" value="Unassembled WGS sequence"/>
</dbReference>
<sequence>MRKFESFDKKNIELKKNSMLAVKGGTSTTGYIVAGYSENEYPSDDKGNIDYDKKPILVDFPDL</sequence>